<evidence type="ECO:0000313" key="7">
    <source>
        <dbReference type="EMBL" id="MCR1899821.1"/>
    </source>
</evidence>
<name>A0AAE3L068_9FIRM</name>
<dbReference type="EMBL" id="JANKAS010000014">
    <property type="protein sequence ID" value="MCR1899821.1"/>
    <property type="molecule type" value="Genomic_DNA"/>
</dbReference>
<feature type="transmembrane region" description="Helical" evidence="5">
    <location>
        <begin position="89"/>
        <end position="117"/>
    </location>
</feature>
<evidence type="ECO:0000256" key="5">
    <source>
        <dbReference type="SAM" id="Phobius"/>
    </source>
</evidence>
<keyword evidence="8" id="KW-1185">Reference proteome</keyword>
<dbReference type="PANTHER" id="PTHR43229:SF2">
    <property type="entry name" value="NODULATION PROTEIN J"/>
    <property type="match status" value="1"/>
</dbReference>
<keyword evidence="2 5" id="KW-0812">Transmembrane</keyword>
<feature type="transmembrane region" description="Helical" evidence="5">
    <location>
        <begin position="50"/>
        <end position="68"/>
    </location>
</feature>
<dbReference type="InterPro" id="IPR013525">
    <property type="entry name" value="ABC2_TM"/>
</dbReference>
<proteinExistence type="predicted"/>
<dbReference type="Pfam" id="PF01061">
    <property type="entry name" value="ABC2_membrane"/>
    <property type="match status" value="1"/>
</dbReference>
<feature type="domain" description="ABC-2 type transporter transmembrane" evidence="6">
    <location>
        <begin position="11"/>
        <end position="205"/>
    </location>
</feature>
<reference evidence="7" key="1">
    <citation type="submission" date="2022-07" db="EMBL/GenBank/DDBJ databases">
        <title>Enhanced cultured diversity of the mouse gut microbiota enables custom-made synthetic communities.</title>
        <authorList>
            <person name="Afrizal A."/>
        </authorList>
    </citation>
    <scope>NUCLEOTIDE SEQUENCE</scope>
    <source>
        <strain evidence="7">DSM 28593</strain>
    </source>
</reference>
<dbReference type="AlphaFoldDB" id="A0AAE3L068"/>
<comment type="caution">
    <text evidence="7">The sequence shown here is derived from an EMBL/GenBank/DDBJ whole genome shotgun (WGS) entry which is preliminary data.</text>
</comment>
<dbReference type="GO" id="GO:0016020">
    <property type="term" value="C:membrane"/>
    <property type="evidence" value="ECO:0007669"/>
    <property type="project" value="UniProtKB-SubCell"/>
</dbReference>
<feature type="transmembrane region" description="Helical" evidence="5">
    <location>
        <begin position="129"/>
        <end position="153"/>
    </location>
</feature>
<dbReference type="InterPro" id="IPR051784">
    <property type="entry name" value="Nod_factor_ABC_transporter"/>
</dbReference>
<gene>
    <name evidence="7" type="ORF">NSA47_12645</name>
</gene>
<keyword evidence="3 5" id="KW-1133">Transmembrane helix</keyword>
<evidence type="ECO:0000259" key="6">
    <source>
        <dbReference type="Pfam" id="PF01061"/>
    </source>
</evidence>
<dbReference type="Proteomes" id="UP001205748">
    <property type="component" value="Unassembled WGS sequence"/>
</dbReference>
<evidence type="ECO:0000256" key="4">
    <source>
        <dbReference type="ARBA" id="ARBA00023136"/>
    </source>
</evidence>
<keyword evidence="4 5" id="KW-0472">Membrane</keyword>
<evidence type="ECO:0000313" key="8">
    <source>
        <dbReference type="Proteomes" id="UP001205748"/>
    </source>
</evidence>
<feature type="transmembrane region" description="Helical" evidence="5">
    <location>
        <begin position="209"/>
        <end position="230"/>
    </location>
</feature>
<sequence>MNAFLYHAMLQWKLDFRNKDIVVTYYLVPLLFFFFMGNIFTSIIPDAHKTLIQSMTVFGVTMGAMIGTPHPLVEIYASDIKKSYRVGGIPLWVATVSNYISAFIHLMMMSMVIYLTAPLVFQAELPQNTLLYFGFLSLFISASLCIGTLLGLFIKNASKLTMFSQLVFLPSVMLSGIMFPSDMLPKAMQYIGMIFPASWGYELLVTEKINLQIVVLLFITILTSMAIAIAKIKSLKHSH</sequence>
<dbReference type="PANTHER" id="PTHR43229">
    <property type="entry name" value="NODULATION PROTEIN J"/>
    <property type="match status" value="1"/>
</dbReference>
<dbReference type="GO" id="GO:0140359">
    <property type="term" value="F:ABC-type transporter activity"/>
    <property type="evidence" value="ECO:0007669"/>
    <property type="project" value="InterPro"/>
</dbReference>
<organism evidence="7 8">
    <name type="scientific">Irregularibacter muris</name>
    <dbReference type="NCBI Taxonomy" id="1796619"/>
    <lineage>
        <taxon>Bacteria</taxon>
        <taxon>Bacillati</taxon>
        <taxon>Bacillota</taxon>
        <taxon>Clostridia</taxon>
        <taxon>Eubacteriales</taxon>
        <taxon>Eubacteriaceae</taxon>
        <taxon>Irregularibacter</taxon>
    </lineage>
</organism>
<evidence type="ECO:0000256" key="1">
    <source>
        <dbReference type="ARBA" id="ARBA00004141"/>
    </source>
</evidence>
<protein>
    <submittedName>
        <fullName evidence="7">ABC transporter permease</fullName>
    </submittedName>
</protein>
<dbReference type="RefSeq" id="WP_257532548.1">
    <property type="nucleotide sequence ID" value="NZ_JANKAS010000014.1"/>
</dbReference>
<evidence type="ECO:0000256" key="2">
    <source>
        <dbReference type="ARBA" id="ARBA00022692"/>
    </source>
</evidence>
<feature type="transmembrane region" description="Helical" evidence="5">
    <location>
        <begin position="160"/>
        <end position="179"/>
    </location>
</feature>
<accession>A0AAE3L068</accession>
<evidence type="ECO:0000256" key="3">
    <source>
        <dbReference type="ARBA" id="ARBA00022989"/>
    </source>
</evidence>
<feature type="transmembrane region" description="Helical" evidence="5">
    <location>
        <begin position="21"/>
        <end position="44"/>
    </location>
</feature>
<comment type="subcellular location">
    <subcellularLocation>
        <location evidence="1">Membrane</location>
        <topology evidence="1">Multi-pass membrane protein</topology>
    </subcellularLocation>
</comment>